<accession>X8J209</accession>
<name>X8J209_9AGAM</name>
<reference evidence="2" key="1">
    <citation type="journal article" date="2014" name="Genome Announc.">
        <title>Draft genome sequence of the plant-pathogenic soil fungus Rhizoctonia solani anastomosis group 3 strain Rhs1AP.</title>
        <authorList>
            <person name="Cubeta M.A."/>
            <person name="Thomas E."/>
            <person name="Dean R.A."/>
            <person name="Jabaji S."/>
            <person name="Neate S.M."/>
            <person name="Tavantzis S."/>
            <person name="Toda T."/>
            <person name="Vilgalys R."/>
            <person name="Bharathan N."/>
            <person name="Fedorova-Abrams N."/>
            <person name="Pakala S.B."/>
            <person name="Pakala S.M."/>
            <person name="Zafar N."/>
            <person name="Joardar V."/>
            <person name="Losada L."/>
            <person name="Nierman W.C."/>
        </authorList>
    </citation>
    <scope>NUCLEOTIDE SEQUENCE [LARGE SCALE GENOMIC DNA]</scope>
    <source>
        <strain evidence="2">AG-3</strain>
    </source>
</reference>
<proteinExistence type="predicted"/>
<evidence type="ECO:0000313" key="1">
    <source>
        <dbReference type="EMBL" id="EUC56393.1"/>
    </source>
</evidence>
<organism evidence="1 2">
    <name type="scientific">Rhizoctonia solani AG-3 Rhs1AP</name>
    <dbReference type="NCBI Taxonomy" id="1086054"/>
    <lineage>
        <taxon>Eukaryota</taxon>
        <taxon>Fungi</taxon>
        <taxon>Dikarya</taxon>
        <taxon>Basidiomycota</taxon>
        <taxon>Agaricomycotina</taxon>
        <taxon>Agaricomycetes</taxon>
        <taxon>Cantharellales</taxon>
        <taxon>Ceratobasidiaceae</taxon>
        <taxon>Rhizoctonia</taxon>
    </lineage>
</organism>
<dbReference type="AlphaFoldDB" id="X8J209"/>
<sequence length="118" mass="13448">MMKMRLELRLPQHQGRSVHCMTYFCYSVIASLDSRTQMIGTQFNIGPTGTSLRKECVLHKRKTTIRSKLNYQNGRAATGTRHSTPIPNITAGWLTRSVPCSLPQYQWFGRTTKLVTDS</sequence>
<evidence type="ECO:0000313" key="2">
    <source>
        <dbReference type="Proteomes" id="UP000030108"/>
    </source>
</evidence>
<gene>
    <name evidence="1" type="ORF">RSOL_175050</name>
</gene>
<dbReference type="EMBL" id="JATN01000322">
    <property type="protein sequence ID" value="EUC56393.1"/>
    <property type="molecule type" value="Genomic_DNA"/>
</dbReference>
<protein>
    <submittedName>
        <fullName evidence="1">Uncharacterized protein</fullName>
    </submittedName>
</protein>
<dbReference type="Proteomes" id="UP000030108">
    <property type="component" value="Unassembled WGS sequence"/>
</dbReference>
<comment type="caution">
    <text evidence="1">The sequence shown here is derived from an EMBL/GenBank/DDBJ whole genome shotgun (WGS) entry which is preliminary data.</text>
</comment>